<keyword evidence="3" id="KW-1185">Reference proteome</keyword>
<evidence type="ECO:0000256" key="1">
    <source>
        <dbReference type="SAM" id="Phobius"/>
    </source>
</evidence>
<keyword evidence="1" id="KW-1133">Transmembrane helix</keyword>
<keyword evidence="1" id="KW-0812">Transmembrane</keyword>
<name>A0ABQ4ZXX8_9ASTR</name>
<keyword evidence="1" id="KW-0472">Membrane</keyword>
<reference evidence="2" key="2">
    <citation type="submission" date="2022-01" db="EMBL/GenBank/DDBJ databases">
        <authorList>
            <person name="Yamashiro T."/>
            <person name="Shiraishi A."/>
            <person name="Satake H."/>
            <person name="Nakayama K."/>
        </authorList>
    </citation>
    <scope>NUCLEOTIDE SEQUENCE</scope>
</reference>
<reference evidence="2" key="1">
    <citation type="journal article" date="2022" name="Int. J. Mol. Sci.">
        <title>Draft Genome of Tanacetum Coccineum: Genomic Comparison of Closely Related Tanacetum-Family Plants.</title>
        <authorList>
            <person name="Yamashiro T."/>
            <person name="Shiraishi A."/>
            <person name="Nakayama K."/>
            <person name="Satake H."/>
        </authorList>
    </citation>
    <scope>NUCLEOTIDE SEQUENCE</scope>
</reference>
<evidence type="ECO:0000313" key="2">
    <source>
        <dbReference type="EMBL" id="GJS93820.1"/>
    </source>
</evidence>
<feature type="transmembrane region" description="Helical" evidence="1">
    <location>
        <begin position="6"/>
        <end position="23"/>
    </location>
</feature>
<organism evidence="2 3">
    <name type="scientific">Tanacetum coccineum</name>
    <dbReference type="NCBI Taxonomy" id="301880"/>
    <lineage>
        <taxon>Eukaryota</taxon>
        <taxon>Viridiplantae</taxon>
        <taxon>Streptophyta</taxon>
        <taxon>Embryophyta</taxon>
        <taxon>Tracheophyta</taxon>
        <taxon>Spermatophyta</taxon>
        <taxon>Magnoliopsida</taxon>
        <taxon>eudicotyledons</taxon>
        <taxon>Gunneridae</taxon>
        <taxon>Pentapetalae</taxon>
        <taxon>asterids</taxon>
        <taxon>campanulids</taxon>
        <taxon>Asterales</taxon>
        <taxon>Asteraceae</taxon>
        <taxon>Asteroideae</taxon>
        <taxon>Anthemideae</taxon>
        <taxon>Anthemidinae</taxon>
        <taxon>Tanacetum</taxon>
    </lineage>
</organism>
<proteinExistence type="predicted"/>
<dbReference type="EMBL" id="BQNB010011685">
    <property type="protein sequence ID" value="GJS93820.1"/>
    <property type="molecule type" value="Genomic_DNA"/>
</dbReference>
<gene>
    <name evidence="2" type="ORF">Tco_0800788</name>
</gene>
<dbReference type="Proteomes" id="UP001151760">
    <property type="component" value="Unassembled WGS sequence"/>
</dbReference>
<accession>A0ABQ4ZXX8</accession>
<protein>
    <submittedName>
        <fullName evidence="2">Uncharacterized protein</fullName>
    </submittedName>
</protein>
<comment type="caution">
    <text evidence="2">The sequence shown here is derived from an EMBL/GenBank/DDBJ whole genome shotgun (WGS) entry which is preliminary data.</text>
</comment>
<evidence type="ECO:0000313" key="3">
    <source>
        <dbReference type="Proteomes" id="UP001151760"/>
    </source>
</evidence>
<sequence>MLERVINVPIFGGKVSIVIILLLEENMKPTMMMEMGDIHVSAQDELKGILHPYQKLKGFYKEVLNLGSEYVKNEKVGEWITHGHVSIYEME</sequence>